<feature type="transmembrane region" description="Helical" evidence="6">
    <location>
        <begin position="122"/>
        <end position="141"/>
    </location>
</feature>
<dbReference type="GO" id="GO:0005886">
    <property type="term" value="C:plasma membrane"/>
    <property type="evidence" value="ECO:0007669"/>
    <property type="project" value="UniProtKB-SubCell"/>
</dbReference>
<feature type="transmembrane region" description="Helical" evidence="6">
    <location>
        <begin position="12"/>
        <end position="32"/>
    </location>
</feature>
<feature type="transmembrane region" description="Helical" evidence="6">
    <location>
        <begin position="180"/>
        <end position="204"/>
    </location>
</feature>
<evidence type="ECO:0000256" key="3">
    <source>
        <dbReference type="ARBA" id="ARBA00022692"/>
    </source>
</evidence>
<evidence type="ECO:0000256" key="5">
    <source>
        <dbReference type="ARBA" id="ARBA00023136"/>
    </source>
</evidence>
<dbReference type="Pfam" id="PF01943">
    <property type="entry name" value="Polysacc_synt"/>
    <property type="match status" value="1"/>
</dbReference>
<accession>A0A5K7YT11</accession>
<organism evidence="7 8">
    <name type="scientific">Desulfosarcina widdelii</name>
    <dbReference type="NCBI Taxonomy" id="947919"/>
    <lineage>
        <taxon>Bacteria</taxon>
        <taxon>Pseudomonadati</taxon>
        <taxon>Thermodesulfobacteriota</taxon>
        <taxon>Desulfobacteria</taxon>
        <taxon>Desulfobacterales</taxon>
        <taxon>Desulfosarcinaceae</taxon>
        <taxon>Desulfosarcina</taxon>
    </lineage>
</organism>
<dbReference type="PANTHER" id="PTHR30250">
    <property type="entry name" value="PST FAMILY PREDICTED COLANIC ACID TRANSPORTER"/>
    <property type="match status" value="1"/>
</dbReference>
<dbReference type="EMBL" id="AP021875">
    <property type="protein sequence ID" value="BBO72972.1"/>
    <property type="molecule type" value="Genomic_DNA"/>
</dbReference>
<protein>
    <submittedName>
        <fullName evidence="7">Flippase</fullName>
    </submittedName>
</protein>
<evidence type="ECO:0000313" key="8">
    <source>
        <dbReference type="Proteomes" id="UP000427769"/>
    </source>
</evidence>
<dbReference type="AlphaFoldDB" id="A0A5K7YT11"/>
<evidence type="ECO:0000256" key="1">
    <source>
        <dbReference type="ARBA" id="ARBA00004651"/>
    </source>
</evidence>
<comment type="subcellular location">
    <subcellularLocation>
        <location evidence="1">Cell membrane</location>
        <topology evidence="1">Multi-pass membrane protein</topology>
    </subcellularLocation>
</comment>
<feature type="transmembrane region" description="Helical" evidence="6">
    <location>
        <begin position="153"/>
        <end position="174"/>
    </location>
</feature>
<dbReference type="OrthoDB" id="580892at2"/>
<proteinExistence type="predicted"/>
<feature type="transmembrane region" description="Helical" evidence="6">
    <location>
        <begin position="309"/>
        <end position="329"/>
    </location>
</feature>
<dbReference type="KEGG" id="dwd:DSCW_03890"/>
<keyword evidence="5 6" id="KW-0472">Membrane</keyword>
<dbReference type="Proteomes" id="UP000427769">
    <property type="component" value="Chromosome"/>
</dbReference>
<evidence type="ECO:0000256" key="6">
    <source>
        <dbReference type="SAM" id="Phobius"/>
    </source>
</evidence>
<sequence length="505" mass="57429">MSNNLIVNSLSNVAFVFLNIAVVFVMTPVILVSLGNHDYGIWEIMMSVIGYMGLLQFGIPPAIVRYVAKYSALNDKVKLNKIFSTSFLIVTFTGVICSVLLLIWAYIYPEAIAEKGVSVRKYFIFLIIISVSVTVMFNQMFVQSFHEGFQRYFLVRAITAIIMIATNIFLYIMLKNGYGLIFFAFINTAANLLKTLIYYFLLMLPKFGGYYFKIKDISISTLRELYEFGFKSFMLGLAGSIKFQTDSIVIGIFLNPSIVPFYIIPVNMLNKVKTIGMSITLTFMPHFSVLNAKGEDDKAVAEFLVYSKYIVGIMTCIFLSVFFLGAQFIELWIGSKYSKEGQVILYIIGLSFLIYFLNPLCGRILTSKGKHGILAYLGIYEALLNLCLSIVLVNNFGKEGVAFATLISAIVFFPIILQKVSKLLGLNTWQYLREVIIPQLFPVLLTTIIYNFLYNYLIPNNYIKIGIMTIILALIYFLLFIRLSCSKHERNFFFSIFRITAVQNK</sequence>
<keyword evidence="8" id="KW-1185">Reference proteome</keyword>
<feature type="transmembrane region" description="Helical" evidence="6">
    <location>
        <begin position="437"/>
        <end position="456"/>
    </location>
</feature>
<name>A0A5K7YT11_9BACT</name>
<dbReference type="RefSeq" id="WP_155302127.1">
    <property type="nucleotide sequence ID" value="NZ_AP021875.1"/>
</dbReference>
<reference evidence="7 8" key="1">
    <citation type="submission" date="2019-11" db="EMBL/GenBank/DDBJ databases">
        <title>Comparative genomics of hydrocarbon-degrading Desulfosarcina strains.</title>
        <authorList>
            <person name="Watanabe M."/>
            <person name="Kojima H."/>
            <person name="Fukui M."/>
        </authorList>
    </citation>
    <scope>NUCLEOTIDE SEQUENCE [LARGE SCALE GENOMIC DNA]</scope>
    <source>
        <strain evidence="7 8">PP31</strain>
    </source>
</reference>
<dbReference type="PANTHER" id="PTHR30250:SF26">
    <property type="entry name" value="PSMA PROTEIN"/>
    <property type="match status" value="1"/>
</dbReference>
<gene>
    <name evidence="7" type="ORF">DSCW_03890</name>
</gene>
<evidence type="ECO:0000256" key="4">
    <source>
        <dbReference type="ARBA" id="ARBA00022989"/>
    </source>
</evidence>
<feature type="transmembrane region" description="Helical" evidence="6">
    <location>
        <begin position="44"/>
        <end position="67"/>
    </location>
</feature>
<evidence type="ECO:0000313" key="7">
    <source>
        <dbReference type="EMBL" id="BBO72972.1"/>
    </source>
</evidence>
<feature type="transmembrane region" description="Helical" evidence="6">
    <location>
        <begin position="341"/>
        <end position="361"/>
    </location>
</feature>
<feature type="transmembrane region" description="Helical" evidence="6">
    <location>
        <begin position="462"/>
        <end position="481"/>
    </location>
</feature>
<keyword evidence="2" id="KW-1003">Cell membrane</keyword>
<evidence type="ECO:0000256" key="2">
    <source>
        <dbReference type="ARBA" id="ARBA00022475"/>
    </source>
</evidence>
<dbReference type="InterPro" id="IPR050833">
    <property type="entry name" value="Poly_Biosynth_Transport"/>
</dbReference>
<feature type="transmembrane region" description="Helical" evidence="6">
    <location>
        <begin position="400"/>
        <end position="417"/>
    </location>
</feature>
<feature type="transmembrane region" description="Helical" evidence="6">
    <location>
        <begin position="247"/>
        <end position="269"/>
    </location>
</feature>
<feature type="transmembrane region" description="Helical" evidence="6">
    <location>
        <begin position="87"/>
        <end position="107"/>
    </location>
</feature>
<keyword evidence="3 6" id="KW-0812">Transmembrane</keyword>
<feature type="transmembrane region" description="Helical" evidence="6">
    <location>
        <begin position="373"/>
        <end position="394"/>
    </location>
</feature>
<dbReference type="InterPro" id="IPR002797">
    <property type="entry name" value="Polysacc_synth"/>
</dbReference>
<keyword evidence="4 6" id="KW-1133">Transmembrane helix</keyword>